<sequence>MAAAESCSGVAAVGFAFAEAALRTAPLVGVQVWNTWSERARSAWAP</sequence>
<name>A0ABT5GAS0_9ACTN</name>
<dbReference type="Proteomes" id="UP001221328">
    <property type="component" value="Unassembled WGS sequence"/>
</dbReference>
<dbReference type="EMBL" id="JAQOSK010000044">
    <property type="protein sequence ID" value="MDC2961511.1"/>
    <property type="molecule type" value="Genomic_DNA"/>
</dbReference>
<comment type="caution">
    <text evidence="1">The sequence shown here is derived from an EMBL/GenBank/DDBJ whole genome shotgun (WGS) entry which is preliminary data.</text>
</comment>
<evidence type="ECO:0000313" key="2">
    <source>
        <dbReference type="Proteomes" id="UP001221328"/>
    </source>
</evidence>
<gene>
    <name evidence="1" type="ORF">PO587_44565</name>
</gene>
<keyword evidence="2" id="KW-1185">Reference proteome</keyword>
<evidence type="ECO:0000313" key="1">
    <source>
        <dbReference type="EMBL" id="MDC2961511.1"/>
    </source>
</evidence>
<dbReference type="RefSeq" id="WP_272179321.1">
    <property type="nucleotide sequence ID" value="NZ_JAQOSK010000044.1"/>
</dbReference>
<proteinExistence type="predicted"/>
<accession>A0ABT5GAS0</accession>
<protein>
    <submittedName>
        <fullName evidence="1">Uncharacterized protein</fullName>
    </submittedName>
</protein>
<organism evidence="1 2">
    <name type="scientific">Streptomyces gilvifuscus</name>
    <dbReference type="NCBI Taxonomy" id="1550617"/>
    <lineage>
        <taxon>Bacteria</taxon>
        <taxon>Bacillati</taxon>
        <taxon>Actinomycetota</taxon>
        <taxon>Actinomycetes</taxon>
        <taxon>Kitasatosporales</taxon>
        <taxon>Streptomycetaceae</taxon>
        <taxon>Streptomyces</taxon>
    </lineage>
</organism>
<reference evidence="1 2" key="1">
    <citation type="journal article" date="2015" name="Int. J. Syst. Evol. Microbiol.">
        <title>Streptomyces gilvifuscus sp. nov., an actinomycete that produces antibacterial compounds isolated from soil.</title>
        <authorList>
            <person name="Nguyen T.M."/>
            <person name="Kim J."/>
        </authorList>
    </citation>
    <scope>NUCLEOTIDE SEQUENCE [LARGE SCALE GENOMIC DNA]</scope>
    <source>
        <strain evidence="1 2">T113</strain>
    </source>
</reference>